<dbReference type="OrthoDB" id="1938591at2759"/>
<dbReference type="OMA" id="RVPRNTR"/>
<sequence>MELGDDCTPIVTHRELINTLMEEGTRPFAALESGRVEGSDSGSSATPRRHHSVHHQYPAQPLDRTGQPRVPRNTRQVLHYLAAAMQLSSPRQECDSRPLSPALSLSDLVTVRREMLNILINIAGLIFFPPTVPSRGVQRHVRRTFELLASFIADPVEAVPPFNCILLSGKPVQQPQPPAAADLALDVFMRLAHPDGNREAFSHAIPQPWLWTVAEALVHRLPVADHDFQVMTRDPWLAYVEKVMFALYSLAFLAPPALKRRLLADRALGFARVLVRIATKLLVHAPPEYRTMFSVLVRRAIETLRLVDDGEDAFDTSQAALPTLTFGMGYGEHGRAASRKARASLAGTRRSLCWAS</sequence>
<dbReference type="Proteomes" id="UP000092993">
    <property type="component" value="Unassembled WGS sequence"/>
</dbReference>
<name>A0A1C7MWM1_GRIFR</name>
<dbReference type="STRING" id="5627.A0A1C7MWM1"/>
<evidence type="ECO:0000313" key="3">
    <source>
        <dbReference type="Proteomes" id="UP000092993"/>
    </source>
</evidence>
<comment type="caution">
    <text evidence="2">The sequence shown here is derived from an EMBL/GenBank/DDBJ whole genome shotgun (WGS) entry which is preliminary data.</text>
</comment>
<evidence type="ECO:0000313" key="2">
    <source>
        <dbReference type="EMBL" id="OBZ79474.1"/>
    </source>
</evidence>
<evidence type="ECO:0000256" key="1">
    <source>
        <dbReference type="SAM" id="MobiDB-lite"/>
    </source>
</evidence>
<protein>
    <submittedName>
        <fullName evidence="2">Uncharacterized protein</fullName>
    </submittedName>
</protein>
<keyword evidence="3" id="KW-1185">Reference proteome</keyword>
<reference evidence="2 3" key="1">
    <citation type="submission" date="2016-03" db="EMBL/GenBank/DDBJ databases">
        <title>Whole genome sequencing of Grifola frondosa 9006-11.</title>
        <authorList>
            <person name="Min B."/>
            <person name="Park H."/>
            <person name="Kim J.-G."/>
            <person name="Cho H."/>
            <person name="Oh Y.-L."/>
            <person name="Kong W.-S."/>
            <person name="Choi I.-G."/>
        </authorList>
    </citation>
    <scope>NUCLEOTIDE SEQUENCE [LARGE SCALE GENOMIC DNA]</scope>
    <source>
        <strain evidence="2 3">9006-11</strain>
    </source>
</reference>
<dbReference type="AlphaFoldDB" id="A0A1C7MWM1"/>
<proteinExistence type="predicted"/>
<feature type="region of interest" description="Disordered" evidence="1">
    <location>
        <begin position="34"/>
        <end position="69"/>
    </location>
</feature>
<gene>
    <name evidence="2" type="ORF">A0H81_00675</name>
</gene>
<dbReference type="EMBL" id="LUGG01000001">
    <property type="protein sequence ID" value="OBZ79474.1"/>
    <property type="molecule type" value="Genomic_DNA"/>
</dbReference>
<organism evidence="2 3">
    <name type="scientific">Grifola frondosa</name>
    <name type="common">Maitake</name>
    <name type="synonym">Polyporus frondosus</name>
    <dbReference type="NCBI Taxonomy" id="5627"/>
    <lineage>
        <taxon>Eukaryota</taxon>
        <taxon>Fungi</taxon>
        <taxon>Dikarya</taxon>
        <taxon>Basidiomycota</taxon>
        <taxon>Agaricomycotina</taxon>
        <taxon>Agaricomycetes</taxon>
        <taxon>Polyporales</taxon>
        <taxon>Grifolaceae</taxon>
        <taxon>Grifola</taxon>
    </lineage>
</organism>
<accession>A0A1C7MWM1</accession>